<dbReference type="EMBL" id="RJTL01000022">
    <property type="protein sequence ID" value="RNM05467.1"/>
    <property type="molecule type" value="Genomic_DNA"/>
</dbReference>
<reference evidence="1 2" key="1">
    <citation type="submission" date="2018-10" db="EMBL/GenBank/DDBJ databases">
        <title>Draft Genome Sequence of Ralstonia pseudosolanacearum (R. solanacearum phylotype I) Strain Tg03 Isolated from Luffa cylindrica in China.</title>
        <authorList>
            <person name="Yuan G.-Q."/>
            <person name="Li Q.-Q."/>
            <person name="Zhang Y.-W."/>
        </authorList>
    </citation>
    <scope>NUCLEOTIDE SEQUENCE [LARGE SCALE GENOMIC DNA]</scope>
    <source>
        <strain evidence="1 2">Tg03</strain>
    </source>
</reference>
<evidence type="ECO:0000313" key="2">
    <source>
        <dbReference type="Proteomes" id="UP000271222"/>
    </source>
</evidence>
<protein>
    <submittedName>
        <fullName evidence="1">Uncharacterized protein</fullName>
    </submittedName>
</protein>
<sequence length="263" mass="29672">MDKRQQGRLYRRDALFALARLGYATTRQLAKLLHGSCTESAMKMTGRTLRWLREAGFVVTKRDGGSVTGELLVAVNARGAAWLSELGEPLPGEKTHARHWLRHAHSHRTACNSVFVALTVQSPELAPWSELEVRAKMAPLHSIPYCFEGEDVGKVPDLLVDTPGGLEWVEVENSWRCERDLDKMVASMRAMFRQPAGTLMRVHFIVTTPSAKTIGQRLRRKLTHALDSGYSRQARELDARILAQHIIVSTLDHEQLELTRLEF</sequence>
<evidence type="ECO:0000313" key="1">
    <source>
        <dbReference type="EMBL" id="RNM05467.1"/>
    </source>
</evidence>
<proteinExistence type="predicted"/>
<dbReference type="OrthoDB" id="8896989at2"/>
<dbReference type="InterPro" id="IPR025855">
    <property type="entry name" value="Replic_Relax"/>
</dbReference>
<comment type="caution">
    <text evidence="1">The sequence shown here is derived from an EMBL/GenBank/DDBJ whole genome shotgun (WGS) entry which is preliminary data.</text>
</comment>
<accession>A0A454TQ45</accession>
<dbReference type="Proteomes" id="UP000271222">
    <property type="component" value="Unassembled WGS sequence"/>
</dbReference>
<name>A0A454TQ45_9RALS</name>
<dbReference type="AlphaFoldDB" id="A0A454TQ45"/>
<gene>
    <name evidence="1" type="ORF">EGA29_14435</name>
</gene>
<dbReference type="Pfam" id="PF13814">
    <property type="entry name" value="Replic_Relax"/>
    <property type="match status" value="1"/>
</dbReference>
<organism evidence="1 2">
    <name type="scientific">Ralstonia pseudosolanacearum</name>
    <dbReference type="NCBI Taxonomy" id="1310165"/>
    <lineage>
        <taxon>Bacteria</taxon>
        <taxon>Pseudomonadati</taxon>
        <taxon>Pseudomonadota</taxon>
        <taxon>Betaproteobacteria</taxon>
        <taxon>Burkholderiales</taxon>
        <taxon>Burkholderiaceae</taxon>
        <taxon>Ralstonia</taxon>
        <taxon>Ralstonia solanacearum species complex</taxon>
    </lineage>
</organism>
<dbReference type="RefSeq" id="WP_058907966.1">
    <property type="nucleotide sequence ID" value="NZ_JAAWVG010000007.1"/>
</dbReference>